<dbReference type="PANTHER" id="PTHR32309:SF31">
    <property type="entry name" value="CAPSULAR EXOPOLYSACCHARIDE FAMILY"/>
    <property type="match status" value="1"/>
</dbReference>
<evidence type="ECO:0000256" key="3">
    <source>
        <dbReference type="ARBA" id="ARBA00022692"/>
    </source>
</evidence>
<reference evidence="9 10" key="1">
    <citation type="journal article" date="2010" name="Stand. Genomic Sci.">
        <title>Complete genome sequence of Ilyobacter polytropus type strain (CuHbu1).</title>
        <authorList>
            <person name="Sikorski J."/>
            <person name="Chertkov O."/>
            <person name="Lapidus A."/>
            <person name="Nolan M."/>
            <person name="Lucas S."/>
            <person name="Del Rio T.G."/>
            <person name="Tice H."/>
            <person name="Cheng J.F."/>
            <person name="Tapia R."/>
            <person name="Han C."/>
            <person name="Goodwin L."/>
            <person name="Pitluck S."/>
            <person name="Liolios K."/>
            <person name="Ivanova N."/>
            <person name="Mavromatis K."/>
            <person name="Mikhailova N."/>
            <person name="Pati A."/>
            <person name="Chen A."/>
            <person name="Palaniappan K."/>
            <person name="Land M."/>
            <person name="Hauser L."/>
            <person name="Chang Y.J."/>
            <person name="Jeffries C.D."/>
            <person name="Brambilla E."/>
            <person name="Yasawong M."/>
            <person name="Rohde M."/>
            <person name="Pukall R."/>
            <person name="Spring S."/>
            <person name="Goker M."/>
            <person name="Woyke T."/>
            <person name="Bristow J."/>
            <person name="Eisen J.A."/>
            <person name="Markowitz V."/>
            <person name="Hugenholtz P."/>
            <person name="Kyrpides N.C."/>
            <person name="Klenk H.P."/>
        </authorList>
    </citation>
    <scope>NUCLEOTIDE SEQUENCE [LARGE SCALE GENOMIC DNA]</scope>
    <source>
        <strain evidence="10">ATCC 51220 / DSM 2926 / LMG 16218 / CuHBu1</strain>
    </source>
</reference>
<evidence type="ECO:0000256" key="4">
    <source>
        <dbReference type="ARBA" id="ARBA00022989"/>
    </source>
</evidence>
<keyword evidence="5 6" id="KW-0472">Membrane</keyword>
<dbReference type="HOGENOM" id="CLU_082668_2_0_0"/>
<evidence type="ECO:0000259" key="8">
    <source>
        <dbReference type="Pfam" id="PF13807"/>
    </source>
</evidence>
<gene>
    <name evidence="9" type="ordered locus">Ilyop_0378</name>
</gene>
<keyword evidence="2" id="KW-1003">Cell membrane</keyword>
<evidence type="ECO:0000313" key="9">
    <source>
        <dbReference type="EMBL" id="ADO82166.1"/>
    </source>
</evidence>
<name>E3HB17_ILYPC</name>
<sequence length="247" mass="28287">MFKKSRYEEDINTHWMEEDDEIELMDLLFILIRRWKMIIAIAVPVIIIGLTYAVLKPAMYKAETTLMVSSGQIYSVEKLDSSEISKNQKLVSSYTEVARSKSIMKNVIKRLGLEAEPEEIAKLVKVTPVDETEFIKISYTDINARKATLMVNEVSKEFMLKIRDLMNFENLKIVEKAEIPTKPESRKRVLIVAISGVLGIMLGVFGAFLVEFLHSNIRKPEDLQNIMGCKIIANVPDFEKIEAEVKR</sequence>
<proteinExistence type="predicted"/>
<evidence type="ECO:0000256" key="6">
    <source>
        <dbReference type="SAM" id="Phobius"/>
    </source>
</evidence>
<keyword evidence="10" id="KW-1185">Reference proteome</keyword>
<feature type="transmembrane region" description="Helical" evidence="6">
    <location>
        <begin position="189"/>
        <end position="210"/>
    </location>
</feature>
<keyword evidence="4 6" id="KW-1133">Transmembrane helix</keyword>
<dbReference type="AlphaFoldDB" id="E3HB17"/>
<evidence type="ECO:0000256" key="5">
    <source>
        <dbReference type="ARBA" id="ARBA00023136"/>
    </source>
</evidence>
<dbReference type="STRING" id="572544.Ilyop_0378"/>
<protein>
    <submittedName>
        <fullName evidence="9">Lipopolysaccharide biosynthesis protein</fullName>
    </submittedName>
</protein>
<dbReference type="Pfam" id="PF13807">
    <property type="entry name" value="GNVR"/>
    <property type="match status" value="1"/>
</dbReference>
<evidence type="ECO:0000313" key="10">
    <source>
        <dbReference type="Proteomes" id="UP000006875"/>
    </source>
</evidence>
<dbReference type="InterPro" id="IPR050445">
    <property type="entry name" value="Bact_polysacc_biosynth/exp"/>
</dbReference>
<dbReference type="InterPro" id="IPR003856">
    <property type="entry name" value="LPS_length_determ_N"/>
</dbReference>
<dbReference type="KEGG" id="ipo:Ilyop_0378"/>
<comment type="subcellular location">
    <subcellularLocation>
        <location evidence="1">Cell membrane</location>
        <topology evidence="1">Multi-pass membrane protein</topology>
    </subcellularLocation>
</comment>
<feature type="domain" description="Tyrosine-protein kinase G-rich" evidence="8">
    <location>
        <begin position="165"/>
        <end position="209"/>
    </location>
</feature>
<dbReference type="InterPro" id="IPR032807">
    <property type="entry name" value="GNVR"/>
</dbReference>
<accession>E3HB17</accession>
<dbReference type="PANTHER" id="PTHR32309">
    <property type="entry name" value="TYROSINE-PROTEIN KINASE"/>
    <property type="match status" value="1"/>
</dbReference>
<organism evidence="9 10">
    <name type="scientific">Ilyobacter polytropus (strain ATCC 51220 / DSM 2926 / LMG 16218 / CuHBu1)</name>
    <dbReference type="NCBI Taxonomy" id="572544"/>
    <lineage>
        <taxon>Bacteria</taxon>
        <taxon>Fusobacteriati</taxon>
        <taxon>Fusobacteriota</taxon>
        <taxon>Fusobacteriia</taxon>
        <taxon>Fusobacteriales</taxon>
        <taxon>Fusobacteriaceae</taxon>
        <taxon>Ilyobacter</taxon>
    </lineage>
</organism>
<dbReference type="GO" id="GO:0005886">
    <property type="term" value="C:plasma membrane"/>
    <property type="evidence" value="ECO:0007669"/>
    <property type="project" value="UniProtKB-SubCell"/>
</dbReference>
<keyword evidence="3 6" id="KW-0812">Transmembrane</keyword>
<feature type="domain" description="Polysaccharide chain length determinant N-terminal" evidence="7">
    <location>
        <begin position="20"/>
        <end position="110"/>
    </location>
</feature>
<dbReference type="OrthoDB" id="92444at2"/>
<dbReference type="eggNOG" id="COG3944">
    <property type="taxonomic scope" value="Bacteria"/>
</dbReference>
<evidence type="ECO:0000256" key="1">
    <source>
        <dbReference type="ARBA" id="ARBA00004651"/>
    </source>
</evidence>
<dbReference type="Pfam" id="PF02706">
    <property type="entry name" value="Wzz"/>
    <property type="match status" value="1"/>
</dbReference>
<dbReference type="RefSeq" id="WP_013386836.1">
    <property type="nucleotide sequence ID" value="NC_014632.1"/>
</dbReference>
<evidence type="ECO:0000256" key="2">
    <source>
        <dbReference type="ARBA" id="ARBA00022475"/>
    </source>
</evidence>
<dbReference type="EMBL" id="CP002281">
    <property type="protein sequence ID" value="ADO82166.1"/>
    <property type="molecule type" value="Genomic_DNA"/>
</dbReference>
<feature type="transmembrane region" description="Helical" evidence="6">
    <location>
        <begin position="35"/>
        <end position="55"/>
    </location>
</feature>
<evidence type="ECO:0000259" key="7">
    <source>
        <dbReference type="Pfam" id="PF02706"/>
    </source>
</evidence>
<dbReference type="Proteomes" id="UP000006875">
    <property type="component" value="Chromosome"/>
</dbReference>